<comment type="caution">
    <text evidence="2">The sequence shown here is derived from an EMBL/GenBank/DDBJ whole genome shotgun (WGS) entry which is preliminary data.</text>
</comment>
<evidence type="ECO:0000313" key="3">
    <source>
        <dbReference type="Proteomes" id="UP001434883"/>
    </source>
</evidence>
<protein>
    <submittedName>
        <fullName evidence="2">Uncharacterized protein</fullName>
    </submittedName>
</protein>
<organism evidence="2 3">
    <name type="scientific">Xenoophorus captivus</name>
    <dbReference type="NCBI Taxonomy" id="1517983"/>
    <lineage>
        <taxon>Eukaryota</taxon>
        <taxon>Metazoa</taxon>
        <taxon>Chordata</taxon>
        <taxon>Craniata</taxon>
        <taxon>Vertebrata</taxon>
        <taxon>Euteleostomi</taxon>
        <taxon>Actinopterygii</taxon>
        <taxon>Neopterygii</taxon>
        <taxon>Teleostei</taxon>
        <taxon>Neoteleostei</taxon>
        <taxon>Acanthomorphata</taxon>
        <taxon>Ovalentaria</taxon>
        <taxon>Atherinomorphae</taxon>
        <taxon>Cyprinodontiformes</taxon>
        <taxon>Goodeidae</taxon>
        <taxon>Xenoophorus</taxon>
    </lineage>
</organism>
<keyword evidence="3" id="KW-1185">Reference proteome</keyword>
<evidence type="ECO:0000313" key="2">
    <source>
        <dbReference type="EMBL" id="MEQ2198758.1"/>
    </source>
</evidence>
<sequence length="145" mass="16623">MQKDSQHFYRRVCNANIYFFSIIIKKGAIFPSLNRHLNMVEGFECSNDPSGYVVWGLNAPGRVSHGKQAIGDRSDKERFKNYKIEARDIAWYGGAGDPPWNQAWGRDSSESAWWLGCSSRDLARPSPNERRETIPQWAHHLQGEP</sequence>
<accession>A0ABV0QT83</accession>
<proteinExistence type="predicted"/>
<reference evidence="2 3" key="1">
    <citation type="submission" date="2021-06" db="EMBL/GenBank/DDBJ databases">
        <authorList>
            <person name="Palmer J.M."/>
        </authorList>
    </citation>
    <scope>NUCLEOTIDE SEQUENCE [LARGE SCALE GENOMIC DNA]</scope>
    <source>
        <strain evidence="2 3">XC_2019</strain>
        <tissue evidence="2">Muscle</tissue>
    </source>
</reference>
<evidence type="ECO:0000256" key="1">
    <source>
        <dbReference type="SAM" id="MobiDB-lite"/>
    </source>
</evidence>
<dbReference type="EMBL" id="JAHRIN010020535">
    <property type="protein sequence ID" value="MEQ2198758.1"/>
    <property type="molecule type" value="Genomic_DNA"/>
</dbReference>
<dbReference type="Proteomes" id="UP001434883">
    <property type="component" value="Unassembled WGS sequence"/>
</dbReference>
<feature type="compositionally biased region" description="Basic and acidic residues" evidence="1">
    <location>
        <begin position="122"/>
        <end position="133"/>
    </location>
</feature>
<gene>
    <name evidence="2" type="ORF">XENOCAPTIV_017848</name>
</gene>
<feature type="region of interest" description="Disordered" evidence="1">
    <location>
        <begin position="122"/>
        <end position="145"/>
    </location>
</feature>
<name>A0ABV0QT83_9TELE</name>